<dbReference type="PANTHER" id="PTHR10572:SF24">
    <property type="entry name" value="3-HYDROXY-3-METHYLGLUTARYL-COENZYME A REDUCTASE"/>
    <property type="match status" value="1"/>
</dbReference>
<dbReference type="InterPro" id="IPR004553">
    <property type="entry name" value="HMG_CoA_Rdtase_bac-typ"/>
</dbReference>
<dbReference type="Gene3D" id="3.90.770.10">
    <property type="entry name" value="3-hydroxy-3-methylglutaryl-coenzyme A Reductase, Chain A, domain 2"/>
    <property type="match status" value="2"/>
</dbReference>
<proteinExistence type="inferred from homology"/>
<dbReference type="InterPro" id="IPR009029">
    <property type="entry name" value="HMG_CoA_Rdtase_sub-bd_dom_sf"/>
</dbReference>
<name>H6L1T3_SAPGL</name>
<comment type="pathway">
    <text evidence="3">Metabolic intermediate metabolism; (R)-mevalonate degradation; (S)-3-hydroxy-3-methylglutaryl-CoA from (R)-mevalonate: step 1/1.</text>
</comment>
<dbReference type="CDD" id="cd00644">
    <property type="entry name" value="HMG-CoA_reductase_classII"/>
    <property type="match status" value="1"/>
</dbReference>
<protein>
    <recommendedName>
        <fullName evidence="3">3-hydroxy-3-methylglutaryl coenzyme A reductase</fullName>
        <shortName evidence="3">HMG-CoA reductase</shortName>
        <ecNumber evidence="3">1.1.1.88</ecNumber>
    </recommendedName>
</protein>
<dbReference type="KEGG" id="sgn:SGRA_3436"/>
<dbReference type="GO" id="GO:0015936">
    <property type="term" value="P:coenzyme A metabolic process"/>
    <property type="evidence" value="ECO:0007669"/>
    <property type="project" value="InterPro"/>
</dbReference>
<keyword evidence="2 3" id="KW-0560">Oxidoreductase</keyword>
<keyword evidence="3" id="KW-0520">NAD</keyword>
<evidence type="ECO:0000256" key="1">
    <source>
        <dbReference type="ARBA" id="ARBA00007661"/>
    </source>
</evidence>
<accession>H6L1T3</accession>
<dbReference type="InterPro" id="IPR002202">
    <property type="entry name" value="HMG_CoA_Rdtase"/>
</dbReference>
<dbReference type="AlphaFoldDB" id="H6L1T3"/>
<dbReference type="EC" id="1.1.1.88" evidence="3"/>
<dbReference type="HOGENOM" id="CLU_033422_0_0_10"/>
<organism evidence="4 5">
    <name type="scientific">Saprospira grandis (strain Lewin)</name>
    <dbReference type="NCBI Taxonomy" id="984262"/>
    <lineage>
        <taxon>Bacteria</taxon>
        <taxon>Pseudomonadati</taxon>
        <taxon>Bacteroidota</taxon>
        <taxon>Saprospiria</taxon>
        <taxon>Saprospirales</taxon>
        <taxon>Saprospiraceae</taxon>
        <taxon>Saprospira</taxon>
    </lineage>
</organism>
<dbReference type="RefSeq" id="WP_015693755.1">
    <property type="nucleotide sequence ID" value="NC_016940.1"/>
</dbReference>
<dbReference type="SUPFAM" id="SSF56542">
    <property type="entry name" value="Substrate-binding domain of HMG-CoA reductase"/>
    <property type="match status" value="1"/>
</dbReference>
<dbReference type="STRING" id="984262.SGRA_3436"/>
<sequence length="460" mass="51728">MKNPKIVSGFSKKSKRGKLRWLVENFFKHPEEVARELKSFWYGDPQKQKIFDEFSENTITNFYMPYGVLPNLKINDEVYCVPMVIEESSVVAAASAAAKFWLNRGGFKTEVLTTKKVGQVHFDWKGKRKTLEALMPKIKQLIHTETSHITANMRKRGGGILDIELLDMSDLEPNYFQLQMTFETCDSMGANFINSVLEESARSLKQFIGSQEQLPAEERELTIIMAILSNYTPECLVRASVECPIEELGNFCDGDMPAEEFARKFEKALNIARIDTYRATTHNKGIFNGIDAVVIATGNDFRAVEACGHAYAARDGKYRSLSFAECKDGIFKFWLDIPLAVGTVGGLTALHPMAKRSLEMLGQPSAEELMQIIAATGLAQNFAAVRSLVTTGIQKGHMKMHLMNILNHLEATEKEVKEALVYFADKLVSFSSVREFIQLLRSTPEGMPLPLPIMIERKKS</sequence>
<dbReference type="NCBIfam" id="TIGR00532">
    <property type="entry name" value="HMG_CoA_R_NAD"/>
    <property type="match status" value="1"/>
</dbReference>
<dbReference type="Pfam" id="PF00368">
    <property type="entry name" value="HMG-CoA_red"/>
    <property type="match status" value="1"/>
</dbReference>
<keyword evidence="5" id="KW-1185">Reference proteome</keyword>
<dbReference type="Proteomes" id="UP000007519">
    <property type="component" value="Chromosome"/>
</dbReference>
<comment type="similarity">
    <text evidence="1 3">Belongs to the HMG-CoA reductase family.</text>
</comment>
<dbReference type="Gene3D" id="1.10.8.660">
    <property type="match status" value="1"/>
</dbReference>
<dbReference type="GO" id="GO:0004420">
    <property type="term" value="F:hydroxymethylglutaryl-CoA reductase (NADPH) activity"/>
    <property type="evidence" value="ECO:0007669"/>
    <property type="project" value="InterPro"/>
</dbReference>
<dbReference type="InterPro" id="IPR023074">
    <property type="entry name" value="HMG_CoA_Rdtase_cat_sf"/>
</dbReference>
<reference evidence="4 5" key="1">
    <citation type="journal article" date="2012" name="Stand. Genomic Sci.">
        <title>Complete genome sequencing and analysis of Saprospira grandis str. Lewin, a predatory marine bacterium.</title>
        <authorList>
            <person name="Saw J.H."/>
            <person name="Yuryev A."/>
            <person name="Kanbe M."/>
            <person name="Hou S."/>
            <person name="Young A.G."/>
            <person name="Aizawa S."/>
            <person name="Alam M."/>
        </authorList>
    </citation>
    <scope>NUCLEOTIDE SEQUENCE [LARGE SCALE GENOMIC DNA]</scope>
    <source>
        <strain evidence="4 5">Lewin</strain>
    </source>
</reference>
<dbReference type="PANTHER" id="PTHR10572">
    <property type="entry name" value="3-HYDROXY-3-METHYLGLUTARYL-COENZYME A REDUCTASE"/>
    <property type="match status" value="1"/>
</dbReference>
<dbReference type="PROSITE" id="PS50065">
    <property type="entry name" value="HMG_COA_REDUCTASE_4"/>
    <property type="match status" value="1"/>
</dbReference>
<dbReference type="SUPFAM" id="SSF55035">
    <property type="entry name" value="NAD-binding domain of HMG-CoA reductase"/>
    <property type="match status" value="1"/>
</dbReference>
<dbReference type="InterPro" id="IPR009023">
    <property type="entry name" value="HMG_CoA_Rdtase_NAD(P)-bd_sf"/>
</dbReference>
<dbReference type="OrthoDB" id="9764892at2"/>
<evidence type="ECO:0000256" key="3">
    <source>
        <dbReference type="RuleBase" id="RU361219"/>
    </source>
</evidence>
<evidence type="ECO:0000313" key="4">
    <source>
        <dbReference type="EMBL" id="AFC26161.1"/>
    </source>
</evidence>
<dbReference type="GO" id="GO:0140643">
    <property type="term" value="F:hydroxymethylglutaryl-CoA reductase (NADH) activity"/>
    <property type="evidence" value="ECO:0007669"/>
    <property type="project" value="UniProtKB-EC"/>
</dbReference>
<comment type="catalytic activity">
    <reaction evidence="3">
        <text>(R)-mevalonate + 2 NAD(+) + CoA = (3S)-3-hydroxy-3-methylglutaryl-CoA + 2 NADH + 2 H(+)</text>
        <dbReference type="Rhea" id="RHEA:14833"/>
        <dbReference type="ChEBI" id="CHEBI:15378"/>
        <dbReference type="ChEBI" id="CHEBI:36464"/>
        <dbReference type="ChEBI" id="CHEBI:43074"/>
        <dbReference type="ChEBI" id="CHEBI:57287"/>
        <dbReference type="ChEBI" id="CHEBI:57540"/>
        <dbReference type="ChEBI" id="CHEBI:57945"/>
        <dbReference type="EC" id="1.1.1.88"/>
    </reaction>
</comment>
<dbReference type="UniPathway" id="UPA00257">
    <property type="reaction ID" value="UER00367"/>
</dbReference>
<dbReference type="eggNOG" id="COG1257">
    <property type="taxonomic scope" value="Bacteria"/>
</dbReference>
<dbReference type="EMBL" id="CP002831">
    <property type="protein sequence ID" value="AFC26161.1"/>
    <property type="molecule type" value="Genomic_DNA"/>
</dbReference>
<evidence type="ECO:0000313" key="5">
    <source>
        <dbReference type="Proteomes" id="UP000007519"/>
    </source>
</evidence>
<gene>
    <name evidence="4" type="ordered locus">SGRA_3436</name>
</gene>
<evidence type="ECO:0000256" key="2">
    <source>
        <dbReference type="ARBA" id="ARBA00023002"/>
    </source>
</evidence>